<dbReference type="AlphaFoldDB" id="A0A7J9D1S6"/>
<comment type="caution">
    <text evidence="1">The sequence shown here is derived from an EMBL/GenBank/DDBJ whole genome shotgun (WGS) entry which is preliminary data.</text>
</comment>
<feature type="non-terminal residue" evidence="1">
    <location>
        <position position="140"/>
    </location>
</feature>
<dbReference type="OrthoDB" id="993509at2759"/>
<keyword evidence="2" id="KW-1185">Reference proteome</keyword>
<name>A0A7J9D1S6_GOSGO</name>
<evidence type="ECO:0000313" key="1">
    <source>
        <dbReference type="EMBL" id="MBA0754690.1"/>
    </source>
</evidence>
<dbReference type="Proteomes" id="UP000593579">
    <property type="component" value="Unassembled WGS sequence"/>
</dbReference>
<accession>A0A7J9D1S6</accession>
<protein>
    <submittedName>
        <fullName evidence="1">Uncharacterized protein</fullName>
    </submittedName>
</protein>
<proteinExistence type="predicted"/>
<sequence>LATFRTVVDVGSGELVLSVGDEKVTLQAGYFARVPSEQNDTRYSVNADKNPRTLKEITKQRHSVYVKRKNQFKVGDKVLLDKSDPQMFPSKLKLRWLNPFVVQKVFPYGTIEVTHPDYGTFRVNSLRLKLYFCGSTDNKR</sequence>
<organism evidence="1 2">
    <name type="scientific">Gossypium gossypioides</name>
    <name type="common">Mexican cotton</name>
    <name type="synonym">Selera gossypioides</name>
    <dbReference type="NCBI Taxonomy" id="34282"/>
    <lineage>
        <taxon>Eukaryota</taxon>
        <taxon>Viridiplantae</taxon>
        <taxon>Streptophyta</taxon>
        <taxon>Embryophyta</taxon>
        <taxon>Tracheophyta</taxon>
        <taxon>Spermatophyta</taxon>
        <taxon>Magnoliopsida</taxon>
        <taxon>eudicotyledons</taxon>
        <taxon>Gunneridae</taxon>
        <taxon>Pentapetalae</taxon>
        <taxon>rosids</taxon>
        <taxon>malvids</taxon>
        <taxon>Malvales</taxon>
        <taxon>Malvaceae</taxon>
        <taxon>Malvoideae</taxon>
        <taxon>Gossypium</taxon>
    </lineage>
</organism>
<dbReference type="EMBL" id="JABEZY010263349">
    <property type="protein sequence ID" value="MBA0754690.1"/>
    <property type="molecule type" value="Genomic_DNA"/>
</dbReference>
<gene>
    <name evidence="1" type="ORF">Gogos_021901</name>
</gene>
<reference evidence="1 2" key="1">
    <citation type="journal article" date="2019" name="Genome Biol. Evol.">
        <title>Insights into the evolution of the New World diploid cottons (Gossypium, subgenus Houzingenia) based on genome sequencing.</title>
        <authorList>
            <person name="Grover C.E."/>
            <person name="Arick M.A. 2nd"/>
            <person name="Thrash A."/>
            <person name="Conover J.L."/>
            <person name="Sanders W.S."/>
            <person name="Peterson D.G."/>
            <person name="Frelichowski J.E."/>
            <person name="Scheffler J.A."/>
            <person name="Scheffler B.E."/>
            <person name="Wendel J.F."/>
        </authorList>
    </citation>
    <scope>NUCLEOTIDE SEQUENCE [LARGE SCALE GENOMIC DNA]</scope>
    <source>
        <strain evidence="1">5</strain>
        <tissue evidence="1">Leaf</tissue>
    </source>
</reference>
<evidence type="ECO:0000313" key="2">
    <source>
        <dbReference type="Proteomes" id="UP000593579"/>
    </source>
</evidence>